<feature type="region of interest" description="Disordered" evidence="4">
    <location>
        <begin position="1576"/>
        <end position="1737"/>
    </location>
</feature>
<evidence type="ECO:0000256" key="3">
    <source>
        <dbReference type="ARBA" id="ARBA00022840"/>
    </source>
</evidence>
<dbReference type="SMART" id="SM00490">
    <property type="entry name" value="HELICc"/>
    <property type="match status" value="1"/>
</dbReference>
<dbReference type="PROSITE" id="PS51194">
    <property type="entry name" value="HELICASE_CTER"/>
    <property type="match status" value="1"/>
</dbReference>
<dbReference type="STRING" id="1051891.A0A0C3QJ83"/>
<keyword evidence="2" id="KW-0378">Hydrolase</keyword>
<dbReference type="GO" id="GO:0005634">
    <property type="term" value="C:nucleus"/>
    <property type="evidence" value="ECO:0007669"/>
    <property type="project" value="TreeGrafter"/>
</dbReference>
<feature type="region of interest" description="Disordered" evidence="4">
    <location>
        <begin position="1487"/>
        <end position="1543"/>
    </location>
</feature>
<dbReference type="Pfam" id="PF00176">
    <property type="entry name" value="SNF2-rel_dom"/>
    <property type="match status" value="1"/>
</dbReference>
<dbReference type="SUPFAM" id="SSF52540">
    <property type="entry name" value="P-loop containing nucleoside triphosphate hydrolases"/>
    <property type="match status" value="2"/>
</dbReference>
<dbReference type="Gene3D" id="3.40.50.10810">
    <property type="entry name" value="Tandem AAA-ATPase domain"/>
    <property type="match status" value="1"/>
</dbReference>
<accession>A0A0C3QJ83</accession>
<dbReference type="EMBL" id="KN823028">
    <property type="protein sequence ID" value="KIO26179.1"/>
    <property type="molecule type" value="Genomic_DNA"/>
</dbReference>
<protein>
    <recommendedName>
        <fullName evidence="5">Helicase C-terminal domain-containing protein</fullName>
    </recommendedName>
</protein>
<proteinExistence type="predicted"/>
<dbReference type="HOGENOM" id="CLU_238508_0_0_1"/>
<feature type="compositionally biased region" description="Basic and acidic residues" evidence="4">
    <location>
        <begin position="1434"/>
        <end position="1454"/>
    </location>
</feature>
<dbReference type="PANTHER" id="PTHR45626">
    <property type="entry name" value="TRANSCRIPTION TERMINATION FACTOR 2-RELATED"/>
    <property type="match status" value="1"/>
</dbReference>
<reference evidence="6 7" key="1">
    <citation type="submission" date="2014-04" db="EMBL/GenBank/DDBJ databases">
        <authorList>
            <consortium name="DOE Joint Genome Institute"/>
            <person name="Kuo A."/>
            <person name="Girlanda M."/>
            <person name="Perotto S."/>
            <person name="Kohler A."/>
            <person name="Nagy L.G."/>
            <person name="Floudas D."/>
            <person name="Copeland A."/>
            <person name="Barry K.W."/>
            <person name="Cichocki N."/>
            <person name="Veneault-Fourrey C."/>
            <person name="LaButti K."/>
            <person name="Lindquist E.A."/>
            <person name="Lipzen A."/>
            <person name="Lundell T."/>
            <person name="Morin E."/>
            <person name="Murat C."/>
            <person name="Sun H."/>
            <person name="Tunlid A."/>
            <person name="Henrissat B."/>
            <person name="Grigoriev I.V."/>
            <person name="Hibbett D.S."/>
            <person name="Martin F."/>
            <person name="Nordberg H.P."/>
            <person name="Cantor M.N."/>
            <person name="Hua S.X."/>
        </authorList>
    </citation>
    <scope>NUCLEOTIDE SEQUENCE [LARGE SCALE GENOMIC DNA]</scope>
    <source>
        <strain evidence="6 7">MUT 4182</strain>
    </source>
</reference>
<dbReference type="InterPro" id="IPR050628">
    <property type="entry name" value="SNF2_RAD54_helicase_TF"/>
</dbReference>
<dbReference type="InterPro" id="IPR027417">
    <property type="entry name" value="P-loop_NTPase"/>
</dbReference>
<dbReference type="InterPro" id="IPR038718">
    <property type="entry name" value="SNF2-like_sf"/>
</dbReference>
<sequence>MRPKIEAKNQVTIRLQGLIKTERTWKGGNKDASTRDAIKYGSSFINIKIKMGGDIKAMNARWRREPQEGDQRIEGIPVAREQVIQYEGEGQVELPYSQGKSVDKRLIGSKSKRSVQLKRDQALAGGMEMPRVTIGVASQGFARSIFSYPEIAKIEPPASTYSPADHIVQVQISRQTEENSGGIQDALSNFWSPWVVAYDLPEGQVHERASQLCTFLNIHQYFRLCGSADAGKEISSVQKTQESMDITYNNIIPPVGTKLTIAGGLTKSWRKRTGEDVTDRYPQYVGTSAYFNSATILVADWSSGRDIWDKYFREYYWKTNIGPRVTQLIQSSNDQITQIKDFASSILGSPEEPRNRPSYESSCKVLMAAALETLKKRELRGSKSKTETSLPSSSMVSTPQATPHNDTRLSTQTEQVSPLLTDSVRQFPKLPEYPRSVGIGLSSEASLGSHPGPSSCPPPYWAQMDEEPAIPKELQNTIHGEIGTEPFKRMTDSELDALLVPEGYDGIPGMKPGTQLRWHQKVFLIFALTRLFENKPNKRWGGLALFDSPGLGKTASILALQAILGAEIEFQHRRANDQIRLTPLMDALPITEGRRWFQGMAEIPSRPSFVIALDGTVRQWEAETNRFLENGLSKVYIYSKETEQGILQDILQERPFSQGGSPLIIVAKSRLIALFQQLFDQKLGVQSDGFFRPTSKSNEGIFGVKPLAVYVDEMHNCRNQGILHYAVHQLCKDASVRVGLTATPIPTRLDNLLLQARAIHMDGFAGSDGNQRISDAVRTMSTIQRSARAGTSSMSILYEKTSWVRVEELLNQIKPWIFASTLRRTTDSIDPKGGCLVPLPRLSVTRVDIILAPHERQAVEATKGWCRSVQICSEKNACRFNGFQTAIRRALIHVSISTMVGRTQTSSIGPEQLRAYPSSKLRWMIQKIQFIFQQDKDAGCSENARRKIIVCTEWSGSMSLIELAMNLDNITASFIDGSMSGDARAKVISELNRPGPHPDRTGHPSYVCVMSRSNAVGNDCPRPSVMILLDAFWSFADYEQAIARCWRMGQTREVEAFVLIAKETVEEEMYTLSMSKKKVMNGLVGGRPGLDAICLIGKPTHDLEDDELTDPDDTPTTPVLAQNLLTDEEYPLSVLQTTLSNLGSSPGDRYTAPLEPHSSPTPFDQGLSTSSVTFGKPTPVTWPDFISNDQSQHKILSPSQEIHPETSKAPIVALTQRLLPNGLFCANAGPSGEERTPPATSADASGPGVSQEPLSPSQQCGYLQQRIAEQASYSSFGSGALDQEPDSQHLDGSGSCGTDWNDEAFGWDGAASSWGGEGMPEPFHSDIRPINEQLPHDRSGIFASIFCPLDRCSDSRLEDGSSDCGMDWNMETLDRNTAASSQGGEGALEPFHSSILSINKQLPHDGGGIAASVSHSQATGPDYEEEEPIDSTSDLDRESGMSDQDSVKMGKEQPTRPCPQRWLLSHISVESLPEHIKAMYVLFPSQTQPQVGNSSQSQLGEECEEWVSDDEQRRLSRSPLVRSYPRETGNEDDSSDEWMSQPNYMIRSLQETLEELSQDESLSSCSSSSLPEIFLPLQGYQDITQEDDPRDQVLLPEESEASSTDSNFDPDSITDENSESDSSARPTRPHKSKGASGRVQKRRKGHHSHREWKAPSEELPGTDVEEAFPRRRDLQTTQNLESEPGPGARQRSEAPGMTAAGTRFWGHPPDTISEVPRDSSEDQVPPESPPSDPNPFEAVMNATWLGVTELGLTDAQSRHAEDEVRMRNVLRRATAARGSLRGPP</sequence>
<organism evidence="6 7">
    <name type="scientific">Tulasnella calospora MUT 4182</name>
    <dbReference type="NCBI Taxonomy" id="1051891"/>
    <lineage>
        <taxon>Eukaryota</taxon>
        <taxon>Fungi</taxon>
        <taxon>Dikarya</taxon>
        <taxon>Basidiomycota</taxon>
        <taxon>Agaricomycotina</taxon>
        <taxon>Agaricomycetes</taxon>
        <taxon>Cantharellales</taxon>
        <taxon>Tulasnellaceae</taxon>
        <taxon>Tulasnella</taxon>
    </lineage>
</organism>
<dbReference type="Pfam" id="PF00271">
    <property type="entry name" value="Helicase_C"/>
    <property type="match status" value="1"/>
</dbReference>
<dbReference type="InterPro" id="IPR049730">
    <property type="entry name" value="SNF2/RAD54-like_C"/>
</dbReference>
<dbReference type="GO" id="GO:0008094">
    <property type="term" value="F:ATP-dependent activity, acting on DNA"/>
    <property type="evidence" value="ECO:0007669"/>
    <property type="project" value="TreeGrafter"/>
</dbReference>
<dbReference type="InterPro" id="IPR000330">
    <property type="entry name" value="SNF2_N"/>
</dbReference>
<dbReference type="InterPro" id="IPR001650">
    <property type="entry name" value="Helicase_C-like"/>
</dbReference>
<dbReference type="PANTHER" id="PTHR45626:SF22">
    <property type="entry name" value="DNA REPAIR PROTEIN RAD5"/>
    <property type="match status" value="1"/>
</dbReference>
<dbReference type="Gene3D" id="3.40.50.300">
    <property type="entry name" value="P-loop containing nucleotide triphosphate hydrolases"/>
    <property type="match status" value="1"/>
</dbReference>
<dbReference type="CDD" id="cd18793">
    <property type="entry name" value="SF2_C_SNF"/>
    <property type="match status" value="1"/>
</dbReference>
<dbReference type="Proteomes" id="UP000054248">
    <property type="component" value="Unassembled WGS sequence"/>
</dbReference>
<keyword evidence="1" id="KW-0547">Nucleotide-binding</keyword>
<evidence type="ECO:0000256" key="2">
    <source>
        <dbReference type="ARBA" id="ARBA00022801"/>
    </source>
</evidence>
<dbReference type="GO" id="GO:0016787">
    <property type="term" value="F:hydrolase activity"/>
    <property type="evidence" value="ECO:0007669"/>
    <property type="project" value="UniProtKB-KW"/>
</dbReference>
<keyword evidence="7" id="KW-1185">Reference proteome</keyword>
<evidence type="ECO:0000259" key="5">
    <source>
        <dbReference type="PROSITE" id="PS51194"/>
    </source>
</evidence>
<keyword evidence="3" id="KW-0067">ATP-binding</keyword>
<feature type="compositionally biased region" description="Basic and acidic residues" evidence="4">
    <location>
        <begin position="377"/>
        <end position="386"/>
    </location>
</feature>
<evidence type="ECO:0000313" key="6">
    <source>
        <dbReference type="EMBL" id="KIO26179.1"/>
    </source>
</evidence>
<feature type="region of interest" description="Disordered" evidence="4">
    <location>
        <begin position="377"/>
        <end position="415"/>
    </location>
</feature>
<feature type="compositionally biased region" description="Basic and acidic residues" evidence="4">
    <location>
        <begin position="1323"/>
        <end position="1332"/>
    </location>
</feature>
<feature type="region of interest" description="Disordered" evidence="4">
    <location>
        <begin position="1399"/>
        <end position="1458"/>
    </location>
</feature>
<dbReference type="OrthoDB" id="3270319at2759"/>
<feature type="compositionally biased region" description="Polar residues" evidence="4">
    <location>
        <begin position="387"/>
        <end position="415"/>
    </location>
</feature>
<feature type="region of interest" description="Disordered" evidence="4">
    <location>
        <begin position="1141"/>
        <end position="1166"/>
    </location>
</feature>
<feature type="domain" description="Helicase C-terminal" evidence="5">
    <location>
        <begin position="926"/>
        <end position="1104"/>
    </location>
</feature>
<evidence type="ECO:0000256" key="4">
    <source>
        <dbReference type="SAM" id="MobiDB-lite"/>
    </source>
</evidence>
<feature type="region of interest" description="Disordered" evidence="4">
    <location>
        <begin position="1225"/>
        <end position="1260"/>
    </location>
</feature>
<dbReference type="GO" id="GO:0006281">
    <property type="term" value="P:DNA repair"/>
    <property type="evidence" value="ECO:0007669"/>
    <property type="project" value="TreeGrafter"/>
</dbReference>
<evidence type="ECO:0000313" key="7">
    <source>
        <dbReference type="Proteomes" id="UP000054248"/>
    </source>
</evidence>
<feature type="region of interest" description="Disordered" evidence="4">
    <location>
        <begin position="1276"/>
        <end position="1332"/>
    </location>
</feature>
<reference evidence="7" key="2">
    <citation type="submission" date="2015-01" db="EMBL/GenBank/DDBJ databases">
        <title>Evolutionary Origins and Diversification of the Mycorrhizal Mutualists.</title>
        <authorList>
            <consortium name="DOE Joint Genome Institute"/>
            <consortium name="Mycorrhizal Genomics Consortium"/>
            <person name="Kohler A."/>
            <person name="Kuo A."/>
            <person name="Nagy L.G."/>
            <person name="Floudas D."/>
            <person name="Copeland A."/>
            <person name="Barry K.W."/>
            <person name="Cichocki N."/>
            <person name="Veneault-Fourrey C."/>
            <person name="LaButti K."/>
            <person name="Lindquist E.A."/>
            <person name="Lipzen A."/>
            <person name="Lundell T."/>
            <person name="Morin E."/>
            <person name="Murat C."/>
            <person name="Riley R."/>
            <person name="Ohm R."/>
            <person name="Sun H."/>
            <person name="Tunlid A."/>
            <person name="Henrissat B."/>
            <person name="Grigoriev I.V."/>
            <person name="Hibbett D.S."/>
            <person name="Martin F."/>
        </authorList>
    </citation>
    <scope>NUCLEOTIDE SEQUENCE [LARGE SCALE GENOMIC DNA]</scope>
    <source>
        <strain evidence="7">MUT 4182</strain>
    </source>
</reference>
<feature type="compositionally biased region" description="Basic residues" evidence="4">
    <location>
        <begin position="1627"/>
        <end position="1650"/>
    </location>
</feature>
<dbReference type="GO" id="GO:0005524">
    <property type="term" value="F:ATP binding"/>
    <property type="evidence" value="ECO:0007669"/>
    <property type="project" value="UniProtKB-KW"/>
</dbReference>
<gene>
    <name evidence="6" type="ORF">M407DRAFT_7970</name>
</gene>
<feature type="compositionally biased region" description="Polar residues" evidence="4">
    <location>
        <begin position="1487"/>
        <end position="1499"/>
    </location>
</feature>
<evidence type="ECO:0000256" key="1">
    <source>
        <dbReference type="ARBA" id="ARBA00022741"/>
    </source>
</evidence>
<name>A0A0C3QJ83_9AGAM</name>